<reference evidence="3" key="1">
    <citation type="submission" date="2020-12" db="EMBL/GenBank/DDBJ databases">
        <title>Hymenobacter sp.</title>
        <authorList>
            <person name="Kim M.K."/>
        </authorList>
    </citation>
    <scope>NUCLEOTIDE SEQUENCE [LARGE SCALE GENOMIC DNA]</scope>
    <source>
        <strain evidence="3">BT325</strain>
    </source>
</reference>
<evidence type="ECO:0000313" key="2">
    <source>
        <dbReference type="EMBL" id="MBJ6125744.1"/>
    </source>
</evidence>
<comment type="caution">
    <text evidence="2">The sequence shown here is derived from an EMBL/GenBank/DDBJ whole genome shotgun (WGS) entry which is preliminary data.</text>
</comment>
<name>A0ABS0Y0A3_9HYPH</name>
<feature type="region of interest" description="Disordered" evidence="1">
    <location>
        <begin position="27"/>
        <end position="55"/>
    </location>
</feature>
<dbReference type="Proteomes" id="UP000620670">
    <property type="component" value="Unassembled WGS sequence"/>
</dbReference>
<keyword evidence="3" id="KW-1185">Reference proteome</keyword>
<dbReference type="RefSeq" id="WP_199048792.1">
    <property type="nucleotide sequence ID" value="NZ_JAELXT010000008.1"/>
</dbReference>
<dbReference type="EMBL" id="JAELXT010000008">
    <property type="protein sequence ID" value="MBJ6125744.1"/>
    <property type="molecule type" value="Genomic_DNA"/>
</dbReference>
<accession>A0ABS0Y0A3</accession>
<protein>
    <submittedName>
        <fullName evidence="2">Uncharacterized protein</fullName>
    </submittedName>
</protein>
<sequence>MAQALSYCTAKLFSHAILPLAMMKPQPVASANDDDPPASMGRQEAPRFAAASLRS</sequence>
<gene>
    <name evidence="2" type="ORF">JAO75_10045</name>
</gene>
<evidence type="ECO:0000313" key="3">
    <source>
        <dbReference type="Proteomes" id="UP000620670"/>
    </source>
</evidence>
<proteinExistence type="predicted"/>
<organism evidence="2 3">
    <name type="scientific">Microvirga splendida</name>
    <dbReference type="NCBI Taxonomy" id="2795727"/>
    <lineage>
        <taxon>Bacteria</taxon>
        <taxon>Pseudomonadati</taxon>
        <taxon>Pseudomonadota</taxon>
        <taxon>Alphaproteobacteria</taxon>
        <taxon>Hyphomicrobiales</taxon>
        <taxon>Methylobacteriaceae</taxon>
        <taxon>Microvirga</taxon>
    </lineage>
</organism>
<evidence type="ECO:0000256" key="1">
    <source>
        <dbReference type="SAM" id="MobiDB-lite"/>
    </source>
</evidence>